<evidence type="ECO:0000256" key="9">
    <source>
        <dbReference type="ARBA" id="ARBA00022982"/>
    </source>
</evidence>
<dbReference type="EMBL" id="FZNM01000001">
    <property type="protein sequence ID" value="SNR26052.1"/>
    <property type="molecule type" value="Genomic_DNA"/>
</dbReference>
<evidence type="ECO:0000256" key="8">
    <source>
        <dbReference type="ARBA" id="ARBA00022764"/>
    </source>
</evidence>
<reference evidence="21" key="1">
    <citation type="submission" date="2017-06" db="EMBL/GenBank/DDBJ databases">
        <authorList>
            <person name="Varghese N."/>
            <person name="Submissions S."/>
        </authorList>
    </citation>
    <scope>NUCLEOTIDE SEQUENCE [LARGE SCALE GENOMIC DNA]</scope>
    <source>
        <strain evidence="21">DSM 26170</strain>
    </source>
</reference>
<comment type="cofactor">
    <cofactor evidence="14">
        <name>heme c</name>
        <dbReference type="ChEBI" id="CHEBI:61717"/>
    </cofactor>
    <text evidence="14">Binds 2 heme groups per subunit.</text>
</comment>
<evidence type="ECO:0000313" key="20">
    <source>
        <dbReference type="EMBL" id="SNR26052.1"/>
    </source>
</evidence>
<dbReference type="InterPro" id="IPR025710">
    <property type="entry name" value="SoxA"/>
</dbReference>
<dbReference type="InterPro" id="IPR009056">
    <property type="entry name" value="Cyt_c-like_dom"/>
</dbReference>
<feature type="signal peptide" evidence="18">
    <location>
        <begin position="1"/>
        <end position="34"/>
    </location>
</feature>
<dbReference type="Pfam" id="PF21342">
    <property type="entry name" value="SoxA-TsdA_cyt-c"/>
    <property type="match status" value="1"/>
</dbReference>
<evidence type="ECO:0000256" key="3">
    <source>
        <dbReference type="ARBA" id="ARBA00022448"/>
    </source>
</evidence>
<feature type="binding site" description="axial binding residue" evidence="17">
    <location>
        <position position="217"/>
    </location>
    <ligand>
        <name>heme c</name>
        <dbReference type="ChEBI" id="CHEBI:61717"/>
        <label>2</label>
    </ligand>
    <ligandPart>
        <name>Fe</name>
        <dbReference type="ChEBI" id="CHEBI:18248"/>
    </ligandPart>
</feature>
<keyword evidence="9 14" id="KW-0249">Electron transport</keyword>
<keyword evidence="5 14" id="KW-0808">Transferase</keyword>
<evidence type="ECO:0000256" key="10">
    <source>
        <dbReference type="ARBA" id="ARBA00023004"/>
    </source>
</evidence>
<evidence type="ECO:0000256" key="6">
    <source>
        <dbReference type="ARBA" id="ARBA00022723"/>
    </source>
</evidence>
<accession>A0A238UV45</accession>
<feature type="binding site" description="axial binding residue" evidence="17">
    <location>
        <position position="150"/>
    </location>
    <ligand>
        <name>heme c</name>
        <dbReference type="ChEBI" id="CHEBI:61717"/>
        <label>1</label>
    </ligand>
    <ligandPart>
        <name>Fe</name>
        <dbReference type="ChEBI" id="CHEBI:18248"/>
    </ligandPart>
</feature>
<dbReference type="NCBIfam" id="TIGR04484">
    <property type="entry name" value="thiosulf_SoxA"/>
    <property type="match status" value="1"/>
</dbReference>
<dbReference type="SUPFAM" id="SSF46626">
    <property type="entry name" value="Cytochrome c"/>
    <property type="match status" value="2"/>
</dbReference>
<feature type="binding site" description="covalent" evidence="16">
    <location>
        <position position="216"/>
    </location>
    <ligand>
        <name>heme c</name>
        <dbReference type="ChEBI" id="CHEBI:61717"/>
        <label>2</label>
    </ligand>
</feature>
<keyword evidence="7 18" id="KW-0732">Signal</keyword>
<feature type="binding site" description="covalent" evidence="16">
    <location>
        <position position="113"/>
    </location>
    <ligand>
        <name>heme c</name>
        <dbReference type="ChEBI" id="CHEBI:61717"/>
        <label>1</label>
    </ligand>
</feature>
<evidence type="ECO:0000256" key="2">
    <source>
        <dbReference type="ARBA" id="ARBA00011530"/>
    </source>
</evidence>
<dbReference type="GO" id="GO:0016669">
    <property type="term" value="F:oxidoreductase activity, acting on a sulfur group of donors, cytochrome as acceptor"/>
    <property type="evidence" value="ECO:0007669"/>
    <property type="project" value="InterPro"/>
</dbReference>
<keyword evidence="10 14" id="KW-0408">Iron</keyword>
<evidence type="ECO:0000256" key="5">
    <source>
        <dbReference type="ARBA" id="ARBA00022679"/>
    </source>
</evidence>
<evidence type="ECO:0000259" key="19">
    <source>
        <dbReference type="Pfam" id="PF21342"/>
    </source>
</evidence>
<evidence type="ECO:0000256" key="17">
    <source>
        <dbReference type="PIRSR" id="PIRSR038455-3"/>
    </source>
</evidence>
<dbReference type="GO" id="GO:0046872">
    <property type="term" value="F:metal ion binding"/>
    <property type="evidence" value="ECO:0007669"/>
    <property type="project" value="UniProtKB-KW"/>
</dbReference>
<feature type="active site" description="Cysteine persulfide intermediate" evidence="15">
    <location>
        <position position="258"/>
    </location>
</feature>
<organism evidence="20 21">
    <name type="scientific">Paracoccus sediminis</name>
    <dbReference type="NCBI Taxonomy" id="1214787"/>
    <lineage>
        <taxon>Bacteria</taxon>
        <taxon>Pseudomonadati</taxon>
        <taxon>Pseudomonadota</taxon>
        <taxon>Alphaproteobacteria</taxon>
        <taxon>Rhodobacterales</taxon>
        <taxon>Paracoccaceae</taxon>
        <taxon>Paracoccus</taxon>
    </lineage>
</organism>
<feature type="binding site" description="covalent" evidence="16">
    <location>
        <position position="213"/>
    </location>
    <ligand>
        <name>heme c</name>
        <dbReference type="ChEBI" id="CHEBI:61717"/>
        <label>2</label>
    </ligand>
</feature>
<comment type="catalytic activity">
    <reaction evidence="13 14">
        <text>S-sulfanyl-L-cysteinyl-[SoxY protein] + thiosulfate + 2 Fe(III)-[cytochrome c] = S-(2-sulfodisulfanyl)-L-cysteinyl-[SoxY protein] + 2 Fe(II)-[cytochrome c] + 2 H(+)</text>
        <dbReference type="Rhea" id="RHEA:51224"/>
        <dbReference type="Rhea" id="RHEA-COMP:10350"/>
        <dbReference type="Rhea" id="RHEA-COMP:14399"/>
        <dbReference type="Rhea" id="RHEA-COMP:14689"/>
        <dbReference type="Rhea" id="RHEA-COMP:14690"/>
        <dbReference type="ChEBI" id="CHEBI:15378"/>
        <dbReference type="ChEBI" id="CHEBI:29033"/>
        <dbReference type="ChEBI" id="CHEBI:29034"/>
        <dbReference type="ChEBI" id="CHEBI:33542"/>
        <dbReference type="ChEBI" id="CHEBI:61963"/>
        <dbReference type="ChEBI" id="CHEBI:140664"/>
        <dbReference type="EC" id="2.8.5.2"/>
    </reaction>
</comment>
<evidence type="ECO:0000256" key="1">
    <source>
        <dbReference type="ARBA" id="ARBA00004418"/>
    </source>
</evidence>
<feature type="binding site" description="axial binding residue" evidence="17">
    <location>
        <position position="258"/>
    </location>
    <ligand>
        <name>heme c</name>
        <dbReference type="ChEBI" id="CHEBI:61717"/>
        <label>2</label>
    </ligand>
    <ligandPart>
        <name>Fe</name>
        <dbReference type="ChEBI" id="CHEBI:18248"/>
    </ligandPart>
</feature>
<dbReference type="GO" id="GO:0020037">
    <property type="term" value="F:heme binding"/>
    <property type="evidence" value="ECO:0007669"/>
    <property type="project" value="InterPro"/>
</dbReference>
<evidence type="ECO:0000256" key="15">
    <source>
        <dbReference type="PIRSR" id="PIRSR038455-1"/>
    </source>
</evidence>
<keyword evidence="3 14" id="KW-0813">Transport</keyword>
<sequence>MTSPKGEDGIMKRQHRATAVAAVAAMLAMGAAQAEPAKDDELTINGEETLATQAPAPDHLQGALGDTVYSGWLFRDPDTRAMQKDDFDNPMFLFVDAGIEAWNTPDGTEGKSCADCHNAIEDSMKGLRAALPKVTEKGELWSLENFVNDCRTNRMGAEAWGWNSQEMKNMTTAIGLQSRGMPVAVAIDGEAAPFWEKGKEMYYTRYGQLEMSCANCHEDNFGNYIRSDHLSQGQINGFPLYRLKDQGAVSTHQRFVGCMRDTRGVPFEAGSQEFRELELYVASRGLGMPVETPAVRH</sequence>
<comment type="cofactor">
    <cofactor evidence="16">
        <name>heme</name>
        <dbReference type="ChEBI" id="CHEBI:30413"/>
    </cofactor>
    <text evidence="16">Binds 2 heme groups per subunit.</text>
</comment>
<dbReference type="GO" id="GO:0070069">
    <property type="term" value="C:cytochrome complex"/>
    <property type="evidence" value="ECO:0007669"/>
    <property type="project" value="InterPro"/>
</dbReference>
<comment type="subunit">
    <text evidence="2 14">Heterodimer of SoxA and SoxX.</text>
</comment>
<comment type="catalytic activity">
    <reaction evidence="12 14">
        <text>L-cysteinyl-[SoxY protein] + thiosulfate + 2 Fe(III)-[cytochrome c] = S-sulfosulfanyl-L-cysteinyl-[SoxY protein] + 2 Fe(II)-[cytochrome c] + 2 H(+)</text>
        <dbReference type="Rhea" id="RHEA:56720"/>
        <dbReference type="Rhea" id="RHEA-COMP:10350"/>
        <dbReference type="Rhea" id="RHEA-COMP:14328"/>
        <dbReference type="Rhea" id="RHEA-COMP:14399"/>
        <dbReference type="Rhea" id="RHEA-COMP:14691"/>
        <dbReference type="ChEBI" id="CHEBI:15378"/>
        <dbReference type="ChEBI" id="CHEBI:29033"/>
        <dbReference type="ChEBI" id="CHEBI:29034"/>
        <dbReference type="ChEBI" id="CHEBI:29950"/>
        <dbReference type="ChEBI" id="CHEBI:33542"/>
        <dbReference type="ChEBI" id="CHEBI:139321"/>
        <dbReference type="EC" id="2.8.5.2"/>
    </reaction>
</comment>
<evidence type="ECO:0000256" key="7">
    <source>
        <dbReference type="ARBA" id="ARBA00022729"/>
    </source>
</evidence>
<feature type="domain" description="Cytochrome c" evidence="19">
    <location>
        <begin position="98"/>
        <end position="183"/>
    </location>
</feature>
<evidence type="ECO:0000256" key="18">
    <source>
        <dbReference type="SAM" id="SignalP"/>
    </source>
</evidence>
<dbReference type="PIRSF" id="PIRSF038455">
    <property type="entry name" value="SoxA"/>
    <property type="match status" value="1"/>
</dbReference>
<evidence type="ECO:0000256" key="13">
    <source>
        <dbReference type="ARBA" id="ARBA00048423"/>
    </source>
</evidence>
<comment type="function">
    <text evidence="14">C-type diheme cytochrome, which is part of the SoxAX cytochrome complex involved in sulfur oxidation. The SoxAX complex catalyzes the formation of a heterodisulfide bond between the conserved cysteine residue on a sulfur carrier SoxYZ complex subunit SoxY and thiosulfate or other inorganic sulfur substrates. This leads to the liberation of two electrons, which may be transferred from the SoxAX complex to another cytochrome c that then channels them into the respiratory electron transport chain. Some electrons may be used for reductive CO(2) fixation.</text>
</comment>
<evidence type="ECO:0000256" key="4">
    <source>
        <dbReference type="ARBA" id="ARBA00022617"/>
    </source>
</evidence>
<evidence type="ECO:0000256" key="16">
    <source>
        <dbReference type="PIRSR" id="PIRSR038455-2"/>
    </source>
</evidence>
<feature type="binding site" evidence="16">
    <location>
        <position position="254"/>
    </location>
    <ligand>
        <name>substrate</name>
    </ligand>
</feature>
<keyword evidence="4 14" id="KW-0349">Heme</keyword>
<dbReference type="Proteomes" id="UP000198409">
    <property type="component" value="Unassembled WGS sequence"/>
</dbReference>
<name>A0A238UV45_9RHOB</name>
<protein>
    <recommendedName>
        <fullName evidence="14">SoxAX cytochrome complex subunit A</fullName>
        <ecNumber evidence="14">2.8.5.2</ecNumber>
    </recommendedName>
    <alternativeName>
        <fullName evidence="14">Protein SoxA</fullName>
    </alternativeName>
    <alternativeName>
        <fullName evidence="14">Sulfur oxidizing protein A</fullName>
    </alternativeName>
    <alternativeName>
        <fullName evidence="14">Thiosulfate-oxidizing multienzyme system protein SoxA</fullName>
    </alternativeName>
</protein>
<evidence type="ECO:0000313" key="21">
    <source>
        <dbReference type="Proteomes" id="UP000198409"/>
    </source>
</evidence>
<dbReference type="GO" id="GO:0042597">
    <property type="term" value="C:periplasmic space"/>
    <property type="evidence" value="ECO:0007669"/>
    <property type="project" value="UniProtKB-SubCell"/>
</dbReference>
<comment type="similarity">
    <text evidence="11 14">Belongs to the SoxA family.</text>
</comment>
<evidence type="ECO:0000256" key="14">
    <source>
        <dbReference type="PIRNR" id="PIRNR038455"/>
    </source>
</evidence>
<dbReference type="EC" id="2.8.5.2" evidence="14"/>
<feature type="chain" id="PRO_5013122298" description="SoxAX cytochrome complex subunit A" evidence="18">
    <location>
        <begin position="35"/>
        <end position="297"/>
    </location>
</feature>
<gene>
    <name evidence="20" type="ORF">SAMN06265378_101478</name>
</gene>
<keyword evidence="8 14" id="KW-0574">Periplasm</keyword>
<dbReference type="GO" id="GO:0016740">
    <property type="term" value="F:transferase activity"/>
    <property type="evidence" value="ECO:0007669"/>
    <property type="project" value="UniProtKB-KW"/>
</dbReference>
<dbReference type="InterPro" id="IPR036909">
    <property type="entry name" value="Cyt_c-like_dom_sf"/>
</dbReference>
<evidence type="ECO:0000256" key="11">
    <source>
        <dbReference type="ARBA" id="ARBA00025746"/>
    </source>
</evidence>
<dbReference type="GO" id="GO:0019417">
    <property type="term" value="P:sulfur oxidation"/>
    <property type="evidence" value="ECO:0007669"/>
    <property type="project" value="InterPro"/>
</dbReference>
<feature type="binding site" description="covalent" evidence="16">
    <location>
        <position position="116"/>
    </location>
    <ligand>
        <name>heme c</name>
        <dbReference type="ChEBI" id="CHEBI:61717"/>
        <label>1</label>
    </ligand>
</feature>
<evidence type="ECO:0000256" key="12">
    <source>
        <dbReference type="ARBA" id="ARBA00048077"/>
    </source>
</evidence>
<keyword evidence="6 14" id="KW-0479">Metal-binding</keyword>
<proteinExistence type="inferred from homology"/>
<dbReference type="Gene3D" id="1.10.760.10">
    <property type="entry name" value="Cytochrome c-like domain"/>
    <property type="match status" value="2"/>
</dbReference>
<comment type="subcellular location">
    <subcellularLocation>
        <location evidence="1 14">Periplasm</location>
    </subcellularLocation>
</comment>
<feature type="binding site" description="axial binding residue" evidence="17">
    <location>
        <position position="117"/>
    </location>
    <ligand>
        <name>heme c</name>
        <dbReference type="ChEBI" id="CHEBI:61717"/>
        <label>1</label>
    </ligand>
    <ligandPart>
        <name>Fe</name>
        <dbReference type="ChEBI" id="CHEBI:18248"/>
    </ligandPart>
</feature>
<dbReference type="GO" id="GO:0009055">
    <property type="term" value="F:electron transfer activity"/>
    <property type="evidence" value="ECO:0007669"/>
    <property type="project" value="InterPro"/>
</dbReference>
<dbReference type="AlphaFoldDB" id="A0A238UV45"/>